<dbReference type="PROSITE" id="PS50181">
    <property type="entry name" value="FBOX"/>
    <property type="match status" value="1"/>
</dbReference>
<dbReference type="GO" id="GO:0031146">
    <property type="term" value="P:SCF-dependent proteasomal ubiquitin-dependent protein catabolic process"/>
    <property type="evidence" value="ECO:0007669"/>
    <property type="project" value="TreeGrafter"/>
</dbReference>
<dbReference type="GO" id="GO:0019005">
    <property type="term" value="C:SCF ubiquitin ligase complex"/>
    <property type="evidence" value="ECO:0007669"/>
    <property type="project" value="TreeGrafter"/>
</dbReference>
<keyword evidence="3" id="KW-1185">Reference proteome</keyword>
<name>A0A383ZYI4_BALAC</name>
<accession>A0A383ZYI4</accession>
<evidence type="ECO:0000313" key="3">
    <source>
        <dbReference type="Proteomes" id="UP001652580"/>
    </source>
</evidence>
<feature type="domain" description="FBA" evidence="2">
    <location>
        <begin position="100"/>
        <end position="277"/>
    </location>
</feature>
<dbReference type="GO" id="GO:0006516">
    <property type="term" value="P:glycoprotein catabolic process"/>
    <property type="evidence" value="ECO:0007669"/>
    <property type="project" value="TreeGrafter"/>
</dbReference>
<organism evidence="3 4">
    <name type="scientific">Balaenoptera acutorostrata</name>
    <name type="common">Common minke whale</name>
    <name type="synonym">Balaena rostrata</name>
    <dbReference type="NCBI Taxonomy" id="9767"/>
    <lineage>
        <taxon>Eukaryota</taxon>
        <taxon>Metazoa</taxon>
        <taxon>Chordata</taxon>
        <taxon>Craniata</taxon>
        <taxon>Vertebrata</taxon>
        <taxon>Euteleostomi</taxon>
        <taxon>Mammalia</taxon>
        <taxon>Eutheria</taxon>
        <taxon>Laurasiatheria</taxon>
        <taxon>Artiodactyla</taxon>
        <taxon>Whippomorpha</taxon>
        <taxon>Cetacea</taxon>
        <taxon>Mysticeti</taxon>
        <taxon>Balaenopteridae</taxon>
        <taxon>Balaenoptera</taxon>
    </lineage>
</organism>
<dbReference type="Gene3D" id="1.20.1280.50">
    <property type="match status" value="1"/>
</dbReference>
<dbReference type="InterPro" id="IPR008979">
    <property type="entry name" value="Galactose-bd-like_sf"/>
</dbReference>
<dbReference type="RefSeq" id="XP_007180116.1">
    <property type="nucleotide sequence ID" value="XM_007180054.1"/>
</dbReference>
<dbReference type="InterPro" id="IPR007397">
    <property type="entry name" value="F-box-assoc_dom"/>
</dbReference>
<dbReference type="InterPro" id="IPR001810">
    <property type="entry name" value="F-box_dom"/>
</dbReference>
<gene>
    <name evidence="4" type="primary">LOC103006012</name>
</gene>
<evidence type="ECO:0000259" key="1">
    <source>
        <dbReference type="PROSITE" id="PS50181"/>
    </source>
</evidence>
<dbReference type="Gene3D" id="2.60.120.260">
    <property type="entry name" value="Galactose-binding domain-like"/>
    <property type="match status" value="1"/>
</dbReference>
<dbReference type="SMART" id="SM00256">
    <property type="entry name" value="FBOX"/>
    <property type="match status" value="1"/>
</dbReference>
<dbReference type="PROSITE" id="PS51114">
    <property type="entry name" value="FBA"/>
    <property type="match status" value="1"/>
</dbReference>
<dbReference type="FunFam" id="1.20.1280.50:FF:000002">
    <property type="entry name" value="F-box only protein 44"/>
    <property type="match status" value="1"/>
</dbReference>
<dbReference type="GO" id="GO:0036503">
    <property type="term" value="P:ERAD pathway"/>
    <property type="evidence" value="ECO:0007669"/>
    <property type="project" value="TreeGrafter"/>
</dbReference>
<dbReference type="FunFam" id="2.60.120.260:FF:000168">
    <property type="entry name" value="F-box only protein 6-like Protein"/>
    <property type="match status" value="1"/>
</dbReference>
<dbReference type="Pfam" id="PF12937">
    <property type="entry name" value="F-box-like"/>
    <property type="match status" value="1"/>
</dbReference>
<dbReference type="InParanoid" id="A0A383ZYI4"/>
<reference evidence="4" key="1">
    <citation type="submission" date="2025-08" db="UniProtKB">
        <authorList>
            <consortium name="RefSeq"/>
        </authorList>
    </citation>
    <scope>IDENTIFICATION</scope>
</reference>
<dbReference type="AlphaFoldDB" id="A0A383ZYI4"/>
<proteinExistence type="predicted"/>
<dbReference type="PANTHER" id="PTHR12125">
    <property type="entry name" value="F-BOX ONLY PROTEIN 6-LIKE PROTEIN"/>
    <property type="match status" value="1"/>
</dbReference>
<dbReference type="SUPFAM" id="SSF49785">
    <property type="entry name" value="Galactose-binding domain-like"/>
    <property type="match status" value="1"/>
</dbReference>
<dbReference type="KEGG" id="bacu:103006012"/>
<evidence type="ECO:0000259" key="2">
    <source>
        <dbReference type="PROSITE" id="PS51114"/>
    </source>
</evidence>
<dbReference type="PANTHER" id="PTHR12125:SF9">
    <property type="entry name" value="F-BOX ONLY PROTEIN 27"/>
    <property type="match status" value="1"/>
</dbReference>
<dbReference type="SMART" id="SM01198">
    <property type="entry name" value="FBA"/>
    <property type="match status" value="1"/>
</dbReference>
<dbReference type="GO" id="GO:0061630">
    <property type="term" value="F:ubiquitin protein ligase activity"/>
    <property type="evidence" value="ECO:0007669"/>
    <property type="project" value="TreeGrafter"/>
</dbReference>
<dbReference type="STRING" id="310752.A0A383ZYI4"/>
<dbReference type="GO" id="GO:0005737">
    <property type="term" value="C:cytoplasm"/>
    <property type="evidence" value="ECO:0007669"/>
    <property type="project" value="UniProtKB-ARBA"/>
</dbReference>
<protein>
    <submittedName>
        <fullName evidence="4">F-box only protein 27-like</fullName>
    </submittedName>
</protein>
<dbReference type="FunCoup" id="A0A383ZYI4">
    <property type="interactions" value="125"/>
</dbReference>
<dbReference type="Proteomes" id="UP001652580">
    <property type="component" value="Chromosome 19"/>
</dbReference>
<dbReference type="GeneID" id="103006012"/>
<dbReference type="Pfam" id="PF04300">
    <property type="entry name" value="FBA"/>
    <property type="match status" value="1"/>
</dbReference>
<dbReference type="SUPFAM" id="SSF81383">
    <property type="entry name" value="F-box domain"/>
    <property type="match status" value="1"/>
</dbReference>
<evidence type="ECO:0000313" key="4">
    <source>
        <dbReference type="RefSeq" id="XP_007180116.1"/>
    </source>
</evidence>
<sequence>MGASASRNWLVGVSTLEPEPEEPLGLGQLPTELLEMVLSHVPPHVLLGRCRRVCRRWRALVDCQALWLDILARDHAALWPVLRTCLPPADDPRPCVLGRFCELRPIGRNLLRNPKGEEGFLKWTVLSSEDGWAAEEENSEVIPSAYMLTSFLSAYRGYHKKQVLDLEKEGFWPELLDSGKIEICVSDWRKDQQRTDCIYQLTVRLLDANQAILDHFSPLPFPIWKWRNSVSPRVSHVFSNLKKGVRFVSFECCIWDLEFRNEQYGISVTNSSVIVQKLIPMAEKIPAPTGGELNPMAFQDWNQDSELKVKLPQKNVWGQRVLPTL</sequence>
<dbReference type="InterPro" id="IPR039752">
    <property type="entry name" value="F-box_only"/>
</dbReference>
<dbReference type="InterPro" id="IPR036047">
    <property type="entry name" value="F-box-like_dom_sf"/>
</dbReference>
<feature type="domain" description="F-box" evidence="1">
    <location>
        <begin position="23"/>
        <end position="70"/>
    </location>
</feature>